<organism evidence="4 5">
    <name type="scientific">Miscanthus lutarioriparius</name>
    <dbReference type="NCBI Taxonomy" id="422564"/>
    <lineage>
        <taxon>Eukaryota</taxon>
        <taxon>Viridiplantae</taxon>
        <taxon>Streptophyta</taxon>
        <taxon>Embryophyta</taxon>
        <taxon>Tracheophyta</taxon>
        <taxon>Spermatophyta</taxon>
        <taxon>Magnoliopsida</taxon>
        <taxon>Liliopsida</taxon>
        <taxon>Poales</taxon>
        <taxon>Poaceae</taxon>
        <taxon>PACMAD clade</taxon>
        <taxon>Panicoideae</taxon>
        <taxon>Andropogonodae</taxon>
        <taxon>Andropogoneae</taxon>
        <taxon>Saccharinae</taxon>
        <taxon>Miscanthus</taxon>
    </lineage>
</organism>
<keyword evidence="1" id="KW-0863">Zinc-finger</keyword>
<accession>A0A811NIU9</accession>
<dbReference type="AlphaFoldDB" id="A0A811NIU9"/>
<dbReference type="PANTHER" id="PTHR46519:SF17">
    <property type="entry name" value="RING-TYPE DOMAIN-CONTAINING PROTEIN"/>
    <property type="match status" value="1"/>
</dbReference>
<feature type="domain" description="RING-type" evidence="3">
    <location>
        <begin position="649"/>
        <end position="688"/>
    </location>
</feature>
<keyword evidence="1" id="KW-0479">Metal-binding</keyword>
<proteinExistence type="predicted"/>
<evidence type="ECO:0000313" key="5">
    <source>
        <dbReference type="Proteomes" id="UP000604825"/>
    </source>
</evidence>
<comment type="caution">
    <text evidence="4">The sequence shown here is derived from an EMBL/GenBank/DDBJ whole genome shotgun (WGS) entry which is preliminary data.</text>
</comment>
<reference evidence="4" key="1">
    <citation type="submission" date="2020-10" db="EMBL/GenBank/DDBJ databases">
        <authorList>
            <person name="Han B."/>
            <person name="Lu T."/>
            <person name="Zhao Q."/>
            <person name="Huang X."/>
            <person name="Zhao Y."/>
        </authorList>
    </citation>
    <scope>NUCLEOTIDE SEQUENCE</scope>
</reference>
<dbReference type="PROSITE" id="PS50089">
    <property type="entry name" value="ZF_RING_2"/>
    <property type="match status" value="1"/>
</dbReference>
<keyword evidence="5" id="KW-1185">Reference proteome</keyword>
<dbReference type="Proteomes" id="UP000604825">
    <property type="component" value="Unassembled WGS sequence"/>
</dbReference>
<evidence type="ECO:0000256" key="2">
    <source>
        <dbReference type="SAM" id="MobiDB-lite"/>
    </source>
</evidence>
<feature type="compositionally biased region" description="Pro residues" evidence="2">
    <location>
        <begin position="1"/>
        <end position="14"/>
    </location>
</feature>
<evidence type="ECO:0000259" key="3">
    <source>
        <dbReference type="PROSITE" id="PS50089"/>
    </source>
</evidence>
<dbReference type="OrthoDB" id="6078042at2759"/>
<keyword evidence="1" id="KW-0862">Zinc</keyword>
<feature type="region of interest" description="Disordered" evidence="2">
    <location>
        <begin position="299"/>
        <end position="364"/>
    </location>
</feature>
<dbReference type="Gene3D" id="3.30.40.10">
    <property type="entry name" value="Zinc/RING finger domain, C3HC4 (zinc finger)"/>
    <property type="match status" value="1"/>
</dbReference>
<dbReference type="PANTHER" id="PTHR46519">
    <property type="entry name" value="RING/U-BOX SUPERFAMILY PROTEIN"/>
    <property type="match status" value="1"/>
</dbReference>
<dbReference type="Pfam" id="PF13920">
    <property type="entry name" value="zf-C3HC4_3"/>
    <property type="match status" value="1"/>
</dbReference>
<evidence type="ECO:0000313" key="4">
    <source>
        <dbReference type="EMBL" id="CAD6225673.1"/>
    </source>
</evidence>
<feature type="region of interest" description="Disordered" evidence="2">
    <location>
        <begin position="413"/>
        <end position="435"/>
    </location>
</feature>
<feature type="compositionally biased region" description="Basic and acidic residues" evidence="2">
    <location>
        <begin position="301"/>
        <end position="310"/>
    </location>
</feature>
<dbReference type="GO" id="GO:0008270">
    <property type="term" value="F:zinc ion binding"/>
    <property type="evidence" value="ECO:0007669"/>
    <property type="project" value="UniProtKB-KW"/>
</dbReference>
<feature type="compositionally biased region" description="Basic and acidic residues" evidence="2">
    <location>
        <begin position="214"/>
        <end position="242"/>
    </location>
</feature>
<gene>
    <name evidence="4" type="ORF">NCGR_LOCUS17660</name>
</gene>
<name>A0A811NIU9_9POAL</name>
<dbReference type="SUPFAM" id="SSF57850">
    <property type="entry name" value="RING/U-box"/>
    <property type="match status" value="1"/>
</dbReference>
<feature type="region of interest" description="Disordered" evidence="2">
    <location>
        <begin position="1"/>
        <end position="66"/>
    </location>
</feature>
<dbReference type="CDD" id="cd16647">
    <property type="entry name" value="mRING-HC-C3HC5_NEU1"/>
    <property type="match status" value="1"/>
</dbReference>
<feature type="region of interest" description="Disordered" evidence="2">
    <location>
        <begin position="87"/>
        <end position="112"/>
    </location>
</feature>
<feature type="compositionally biased region" description="Polar residues" evidence="2">
    <location>
        <begin position="243"/>
        <end position="264"/>
    </location>
</feature>
<dbReference type="InterPro" id="IPR001841">
    <property type="entry name" value="Znf_RING"/>
</dbReference>
<feature type="region of interest" description="Disordered" evidence="2">
    <location>
        <begin position="205"/>
        <end position="266"/>
    </location>
</feature>
<sequence>MGDVPLPAPAPPIPDIDMTPRRRREPSDPRSDSDWDAGSSREGSPDLLRRAPAVQISRASSSSSSWLREIERDRVRLVREWVHMAARDRDDDAGPPPSPVPEHARRDAPRIRGRQARLELVMRMAADRQAELHRLSQHRAVSDFPHRNRIHALLRGRFLRNGGLPEERRPPSVAARELGQLRQRHPVSGLREEFRFRLENLVRGQADSQVDASSAHDVELSINDRSELRPSETTQERHERTSENISLQQIDSTATTSGFESGSPSIAEVFCGSHTQAESQEDLEHERRDWQQFSHAVIGDESERSWHENADNISSREGTAVEEDNNDHLPEANEESTSVDHLPEGLEESISDGSLPEAQEGQHDSDHLPAVLEELHDNNHFQESHGEWSRDDRPIEVYDEWQSDDHLPEVNEELHNDDESNDTADNWHDNNSDQPIDHDAALIRRANTFIPGDDDNVYSTELRELLSRRSVSNLLHSAFRENLDRLIRAYVERQGRGPLPWDLEGTTPAPLSPDQNQEQQRDDEDQELQNTVNRPPLVIPPPPMPPRQPLWHSELHRNNWIRQNIHRSSSDIEWEAINDLRADMARLQQGMSHMQRMLEACMDMQLELQRSVRQEVSAALNRFIGEQGGESKEIIDDGSKWINVRKGICCICCETPIDSLLYRCGHMCTCSKCANELVRGGGKCPLCRAPIIEVSSSLMDVEVVLCIMGDASQMLDFFFSVDN</sequence>
<protein>
    <recommendedName>
        <fullName evidence="3">RING-type domain-containing protein</fullName>
    </recommendedName>
</protein>
<evidence type="ECO:0000256" key="1">
    <source>
        <dbReference type="PROSITE-ProRule" id="PRU00175"/>
    </source>
</evidence>
<dbReference type="EMBL" id="CAJGYO010000004">
    <property type="protein sequence ID" value="CAD6225673.1"/>
    <property type="molecule type" value="Genomic_DNA"/>
</dbReference>
<feature type="compositionally biased region" description="Basic and acidic residues" evidence="2">
    <location>
        <begin position="425"/>
        <end position="435"/>
    </location>
</feature>
<feature type="region of interest" description="Disordered" evidence="2">
    <location>
        <begin position="497"/>
        <end position="543"/>
    </location>
</feature>
<dbReference type="InterPro" id="IPR013083">
    <property type="entry name" value="Znf_RING/FYVE/PHD"/>
</dbReference>